<evidence type="ECO:0000256" key="5">
    <source>
        <dbReference type="SAM" id="MobiDB-lite"/>
    </source>
</evidence>
<keyword evidence="4 6" id="KW-0472">Membrane</keyword>
<dbReference type="PANTHER" id="PTHR45620">
    <property type="entry name" value="PDF RECEPTOR-LIKE PROTEIN-RELATED"/>
    <property type="match status" value="1"/>
</dbReference>
<keyword evidence="3 6" id="KW-1133">Transmembrane helix</keyword>
<evidence type="ECO:0000256" key="4">
    <source>
        <dbReference type="ARBA" id="ARBA00023136"/>
    </source>
</evidence>
<dbReference type="InterPro" id="IPR017983">
    <property type="entry name" value="GPCR_2_secretin-like_CS"/>
</dbReference>
<evidence type="ECO:0000313" key="8">
    <source>
        <dbReference type="EMBL" id="KAJ4433778.1"/>
    </source>
</evidence>
<evidence type="ECO:0000256" key="1">
    <source>
        <dbReference type="ARBA" id="ARBA00004141"/>
    </source>
</evidence>
<feature type="transmembrane region" description="Helical" evidence="6">
    <location>
        <begin position="79"/>
        <end position="99"/>
    </location>
</feature>
<dbReference type="Proteomes" id="UP001148838">
    <property type="component" value="Unassembled WGS sequence"/>
</dbReference>
<comment type="caution">
    <text evidence="8">The sequence shown here is derived from an EMBL/GenBank/DDBJ whole genome shotgun (WGS) entry which is preliminary data.</text>
</comment>
<feature type="region of interest" description="Disordered" evidence="5">
    <location>
        <begin position="769"/>
        <end position="788"/>
    </location>
</feature>
<dbReference type="EMBL" id="JAJSOF020000027">
    <property type="protein sequence ID" value="KAJ4433778.1"/>
    <property type="molecule type" value="Genomic_DNA"/>
</dbReference>
<dbReference type="Pfam" id="PF16087">
    <property type="entry name" value="DUF4817"/>
    <property type="match status" value="1"/>
</dbReference>
<evidence type="ECO:0000256" key="6">
    <source>
        <dbReference type="SAM" id="Phobius"/>
    </source>
</evidence>
<dbReference type="InterPro" id="IPR008906">
    <property type="entry name" value="HATC_C_dom"/>
</dbReference>
<dbReference type="Pfam" id="PF00002">
    <property type="entry name" value="7tm_2"/>
    <property type="match status" value="1"/>
</dbReference>
<dbReference type="InterPro" id="IPR012337">
    <property type="entry name" value="RNaseH-like_sf"/>
</dbReference>
<dbReference type="Gene3D" id="1.20.1070.10">
    <property type="entry name" value="Rhodopsin 7-helix transmembrane proteins"/>
    <property type="match status" value="2"/>
</dbReference>
<accession>A0ABQ8SIG2</accession>
<dbReference type="InterPro" id="IPR000832">
    <property type="entry name" value="GPCR_2_secretin-like"/>
</dbReference>
<evidence type="ECO:0000313" key="9">
    <source>
        <dbReference type="Proteomes" id="UP001148838"/>
    </source>
</evidence>
<feature type="compositionally biased region" description="Polar residues" evidence="5">
    <location>
        <begin position="771"/>
        <end position="788"/>
    </location>
</feature>
<dbReference type="InterPro" id="IPR032135">
    <property type="entry name" value="DUF4817"/>
</dbReference>
<dbReference type="PANTHER" id="PTHR45620:SF42">
    <property type="entry name" value="G-PROTEIN COUPLED RECEPTOR SEB-2"/>
    <property type="match status" value="1"/>
</dbReference>
<dbReference type="SUPFAM" id="SSF53098">
    <property type="entry name" value="Ribonuclease H-like"/>
    <property type="match status" value="1"/>
</dbReference>
<proteinExistence type="predicted"/>
<keyword evidence="2 6" id="KW-0812">Transmembrane</keyword>
<feature type="compositionally biased region" description="Polar residues" evidence="5">
    <location>
        <begin position="699"/>
        <end position="727"/>
    </location>
</feature>
<dbReference type="InterPro" id="IPR002156">
    <property type="entry name" value="RNaseH_domain"/>
</dbReference>
<feature type="region of interest" description="Disordered" evidence="5">
    <location>
        <begin position="686"/>
        <end position="727"/>
    </location>
</feature>
<dbReference type="PROSITE" id="PS50879">
    <property type="entry name" value="RNASE_H_1"/>
    <property type="match status" value="1"/>
</dbReference>
<protein>
    <recommendedName>
        <fullName evidence="7">RNase H type-1 domain-containing protein</fullName>
    </recommendedName>
</protein>
<dbReference type="InterPro" id="IPR050332">
    <property type="entry name" value="GPCR_2"/>
</dbReference>
<keyword evidence="9" id="KW-1185">Reference proteome</keyword>
<evidence type="ECO:0000256" key="2">
    <source>
        <dbReference type="ARBA" id="ARBA00022692"/>
    </source>
</evidence>
<sequence>MDEQLEEEQFGFREENVREMQLDCYEQSTKVMEENSVWCRTLSFLDKLCGSAVYSCMLLEGIFLHRLIAAAFKGEPNMLYYYIGTAAWAVLPVFAWTIVTAIDNDMNCWAVDSTGYSYIFDGPRMLTLAQYWITNSITSTQRAYQREFGVRNPPKRNTILGLVNKLETTGSLVSEKGKHRSSRLPTVVVDINALLMLDIVRVLFTKLKKINTAKSGHVRYPPQNWLNLYTNGSLISREQGAVAGVTCSLFSLYRSLGYGTTSFDGEIVAISESLRNLLCHINKFKNAVILSDSKAAILSIVSKYTYSSQTAEITKMLSQLISLNKRIVFQWIPSHCGILGNENADALAKKGSTATYRPVTKSTYYSVKRFIKSTYLDFNKQNFITQSQGKKWNSLHHNPQLIPDLPRKSSVAAFRLATGHDCLAKHLHRIGIYQSPNCPLCNSNQEIDSEHLKIYASVAVQISNEILWLKTKQKSVELEIQHRKWGWLGHTLRQPPDDPARKALDWNPQGSRGIGRPKITWKRTVLTEAKTMGKTWSEIKARMTRATILLMPLFGVPFLLTLERPSAEDCTLEQVYYYFFYTMDGLQGALVTLLYCYLNKEVQVQLLHSYHNLMTRVYRLMGKDYVPKHRPTWTYSERKQTTTSVVMSDGTSRPSMSFFPSTLTDPPHSPTSVSFAPSPLVIGDNIVTDAAPPPERPSILTTFKSNSSPHAEQPSLQDTRQRRTSSVNIEDPIYDQIEIYNLQSKARDSDEESMKRSESQCHWTEGHIGINLTSSASPEQTTGRQTQRSYFKTESHEEYFRLVIFLLFLDYFISQLKDRFLNHKGILKSIQTFLPKNIVRASDEDLETAVQAVVNQWSNDDDASPESFSNELKMWRRNFLDQKNLHLIPTVFISSLNRWNEIIFPCTRKVLKLFCTLPVTTATPERSFSTLRYLKTYLRSTMGADRLNGLALMYIHKNVEVKAHEVLDEMSKNPRRLLL</sequence>
<reference evidence="8 9" key="1">
    <citation type="journal article" date="2022" name="Allergy">
        <title>Genome assembly and annotation of Periplaneta americana reveal a comprehensive cockroach allergen profile.</title>
        <authorList>
            <person name="Wang L."/>
            <person name="Xiong Q."/>
            <person name="Saelim N."/>
            <person name="Wang L."/>
            <person name="Nong W."/>
            <person name="Wan A.T."/>
            <person name="Shi M."/>
            <person name="Liu X."/>
            <person name="Cao Q."/>
            <person name="Hui J.H.L."/>
            <person name="Sookrung N."/>
            <person name="Leung T.F."/>
            <person name="Tungtrongchitr A."/>
            <person name="Tsui S.K.W."/>
        </authorList>
    </citation>
    <scope>NUCLEOTIDE SEQUENCE [LARGE SCALE GENOMIC DNA]</scope>
    <source>
        <strain evidence="8">PWHHKU_190912</strain>
    </source>
</reference>
<comment type="subcellular location">
    <subcellularLocation>
        <location evidence="1">Membrane</location>
        <topology evidence="1">Multi-pass membrane protein</topology>
    </subcellularLocation>
</comment>
<dbReference type="Gene3D" id="3.30.420.10">
    <property type="entry name" value="Ribonuclease H-like superfamily/Ribonuclease H"/>
    <property type="match status" value="1"/>
</dbReference>
<organism evidence="8 9">
    <name type="scientific">Periplaneta americana</name>
    <name type="common">American cockroach</name>
    <name type="synonym">Blatta americana</name>
    <dbReference type="NCBI Taxonomy" id="6978"/>
    <lineage>
        <taxon>Eukaryota</taxon>
        <taxon>Metazoa</taxon>
        <taxon>Ecdysozoa</taxon>
        <taxon>Arthropoda</taxon>
        <taxon>Hexapoda</taxon>
        <taxon>Insecta</taxon>
        <taxon>Pterygota</taxon>
        <taxon>Neoptera</taxon>
        <taxon>Polyneoptera</taxon>
        <taxon>Dictyoptera</taxon>
        <taxon>Blattodea</taxon>
        <taxon>Blattoidea</taxon>
        <taxon>Blattidae</taxon>
        <taxon>Blattinae</taxon>
        <taxon>Periplaneta</taxon>
    </lineage>
</organism>
<name>A0ABQ8SIG2_PERAM</name>
<evidence type="ECO:0000259" key="7">
    <source>
        <dbReference type="PROSITE" id="PS50879"/>
    </source>
</evidence>
<dbReference type="CDD" id="cd09276">
    <property type="entry name" value="Rnase_HI_RT_non_LTR"/>
    <property type="match status" value="1"/>
</dbReference>
<dbReference type="Pfam" id="PF00075">
    <property type="entry name" value="RNase_H"/>
    <property type="match status" value="1"/>
</dbReference>
<dbReference type="PROSITE" id="PS00650">
    <property type="entry name" value="G_PROTEIN_RECEP_F2_2"/>
    <property type="match status" value="1"/>
</dbReference>
<dbReference type="InterPro" id="IPR036397">
    <property type="entry name" value="RNaseH_sf"/>
</dbReference>
<feature type="domain" description="RNase H type-1" evidence="7">
    <location>
        <begin position="222"/>
        <end position="353"/>
    </location>
</feature>
<gene>
    <name evidence="8" type="ORF">ANN_16090</name>
</gene>
<dbReference type="Pfam" id="PF05699">
    <property type="entry name" value="Dimer_Tnp_hAT"/>
    <property type="match status" value="1"/>
</dbReference>
<evidence type="ECO:0000256" key="3">
    <source>
        <dbReference type="ARBA" id="ARBA00022989"/>
    </source>
</evidence>